<reference evidence="2 3" key="1">
    <citation type="submission" date="2020-08" db="EMBL/GenBank/DDBJ databases">
        <title>Genomic Encyclopedia of Type Strains, Phase IV (KMG-IV): sequencing the most valuable type-strain genomes for metagenomic binning, comparative biology and taxonomic classification.</title>
        <authorList>
            <person name="Goeker M."/>
        </authorList>
    </citation>
    <scope>NUCLEOTIDE SEQUENCE [LARGE SCALE GENOMIC DNA]</scope>
    <source>
        <strain evidence="2 3">DSM 16325</strain>
    </source>
</reference>
<feature type="transmembrane region" description="Helical" evidence="1">
    <location>
        <begin position="6"/>
        <end position="22"/>
    </location>
</feature>
<dbReference type="EMBL" id="JACHEP010000008">
    <property type="protein sequence ID" value="MBB5324706.1"/>
    <property type="molecule type" value="Genomic_DNA"/>
</dbReference>
<organism evidence="2 3">
    <name type="scientific">Anoxybacteroides tepidamans</name>
    <dbReference type="NCBI Taxonomy" id="265948"/>
    <lineage>
        <taxon>Bacteria</taxon>
        <taxon>Bacillati</taxon>
        <taxon>Bacillota</taxon>
        <taxon>Bacilli</taxon>
        <taxon>Bacillales</taxon>
        <taxon>Anoxybacillaceae</taxon>
        <taxon>Anoxybacteroides</taxon>
    </lineage>
</organism>
<proteinExistence type="predicted"/>
<evidence type="ECO:0000313" key="3">
    <source>
        <dbReference type="Proteomes" id="UP000520011"/>
    </source>
</evidence>
<gene>
    <name evidence="2" type="ORF">HNQ34_001804</name>
</gene>
<keyword evidence="1" id="KW-0812">Transmembrane</keyword>
<keyword evidence="3" id="KW-1185">Reference proteome</keyword>
<sequence length="58" mass="7148">MRKAIYRVLVFMIALFIYRYRYRMLNNVLRIRLLQQLLVRIGMSIPFVRQAIVSQVFR</sequence>
<name>A0A7W8IRQ4_9BACL</name>
<accession>A0A7W8IRQ4</accession>
<evidence type="ECO:0000313" key="2">
    <source>
        <dbReference type="EMBL" id="MBB5324706.1"/>
    </source>
</evidence>
<dbReference type="AlphaFoldDB" id="A0A7W8IRQ4"/>
<evidence type="ECO:0000256" key="1">
    <source>
        <dbReference type="SAM" id="Phobius"/>
    </source>
</evidence>
<protein>
    <submittedName>
        <fullName evidence="2">Putative membrane protein</fullName>
    </submittedName>
</protein>
<keyword evidence="1" id="KW-1133">Transmembrane helix</keyword>
<comment type="caution">
    <text evidence="2">The sequence shown here is derived from an EMBL/GenBank/DDBJ whole genome shotgun (WGS) entry which is preliminary data.</text>
</comment>
<keyword evidence="1" id="KW-0472">Membrane</keyword>
<dbReference type="RefSeq" id="WP_183253673.1">
    <property type="nucleotide sequence ID" value="NZ_JACHEP010000008.1"/>
</dbReference>
<dbReference type="Proteomes" id="UP000520011">
    <property type="component" value="Unassembled WGS sequence"/>
</dbReference>